<keyword evidence="2" id="KW-1185">Reference proteome</keyword>
<sequence length="89" mass="10697">MDDFIEVTIEWMDQENNNFKIVYNARSYDKKKVNNSLEIAKDSIFELENYYTLEIHTYINHIKRNYITRKIANYDVMGIVGQLEKSHDT</sequence>
<organism evidence="1 2">
    <name type="scientific">[Muricauda] lutisoli</name>
    <dbReference type="NCBI Taxonomy" id="2816035"/>
    <lineage>
        <taxon>Bacteria</taxon>
        <taxon>Pseudomonadati</taxon>
        <taxon>Bacteroidota</taxon>
        <taxon>Flavobacteriia</taxon>
        <taxon>Flavobacteriales</taxon>
        <taxon>Flavobacteriaceae</taxon>
        <taxon>Allomuricauda</taxon>
    </lineage>
</organism>
<name>A0ABS3EYB1_9FLAO</name>
<protein>
    <submittedName>
        <fullName evidence="1">Uncharacterized protein</fullName>
    </submittedName>
</protein>
<accession>A0ABS3EYB1</accession>
<dbReference type="RefSeq" id="WP_207071640.1">
    <property type="nucleotide sequence ID" value="NZ_JAFLND010000003.1"/>
</dbReference>
<evidence type="ECO:0000313" key="1">
    <source>
        <dbReference type="EMBL" id="MBO0331251.1"/>
    </source>
</evidence>
<gene>
    <name evidence="1" type="ORF">J0X13_11860</name>
</gene>
<evidence type="ECO:0000313" key="2">
    <source>
        <dbReference type="Proteomes" id="UP000664163"/>
    </source>
</evidence>
<proteinExistence type="predicted"/>
<dbReference type="Proteomes" id="UP000664163">
    <property type="component" value="Unassembled WGS sequence"/>
</dbReference>
<dbReference type="EMBL" id="JAFLND010000003">
    <property type="protein sequence ID" value="MBO0331251.1"/>
    <property type="molecule type" value="Genomic_DNA"/>
</dbReference>
<comment type="caution">
    <text evidence="1">The sequence shown here is derived from an EMBL/GenBank/DDBJ whole genome shotgun (WGS) entry which is preliminary data.</text>
</comment>
<reference evidence="1 2" key="1">
    <citation type="submission" date="2021-03" db="EMBL/GenBank/DDBJ databases">
        <title>Muricauda sp. CAU 1631 isolated from Incheon.</title>
        <authorList>
            <person name="Kim W."/>
        </authorList>
    </citation>
    <scope>NUCLEOTIDE SEQUENCE [LARGE SCALE GENOMIC DNA]</scope>
    <source>
        <strain evidence="1 2">CAU 1631</strain>
    </source>
</reference>